<keyword evidence="2 5" id="KW-0808">Transferase</keyword>
<dbReference type="Pfam" id="PF01515">
    <property type="entry name" value="PTA_PTB"/>
    <property type="match status" value="1"/>
</dbReference>
<evidence type="ECO:0000259" key="4">
    <source>
        <dbReference type="Pfam" id="PF01515"/>
    </source>
</evidence>
<dbReference type="PATRIC" id="fig|29422.6.peg.1395"/>
<dbReference type="PANTHER" id="PTHR43356">
    <property type="entry name" value="PHOSPHATE ACETYLTRANSFERASE"/>
    <property type="match status" value="1"/>
</dbReference>
<dbReference type="PANTHER" id="PTHR43356:SF2">
    <property type="entry name" value="PHOSPHATE ACETYLTRANSFERASE"/>
    <property type="match status" value="1"/>
</dbReference>
<accession>A0A0W0SM18</accession>
<dbReference type="Proteomes" id="UP000054742">
    <property type="component" value="Unassembled WGS sequence"/>
</dbReference>
<dbReference type="InterPro" id="IPR002505">
    <property type="entry name" value="PTA_PTB"/>
</dbReference>
<evidence type="ECO:0000313" key="5">
    <source>
        <dbReference type="EMBL" id="KTC84450.1"/>
    </source>
</evidence>
<dbReference type="AlphaFoldDB" id="A0A0W0SM18"/>
<keyword evidence="6" id="KW-1185">Reference proteome</keyword>
<evidence type="ECO:0000256" key="2">
    <source>
        <dbReference type="ARBA" id="ARBA00022679"/>
    </source>
</evidence>
<dbReference type="PIRSF" id="PIRSF000428">
    <property type="entry name" value="P_Ac_trans"/>
    <property type="match status" value="1"/>
</dbReference>
<dbReference type="SUPFAM" id="SSF53659">
    <property type="entry name" value="Isocitrate/Isopropylmalate dehydrogenase-like"/>
    <property type="match status" value="1"/>
</dbReference>
<proteinExistence type="inferred from homology"/>
<comment type="similarity">
    <text evidence="1">Belongs to the phosphate acetyltransferase and butyryltransferase family.</text>
</comment>
<comment type="caution">
    <text evidence="5">The sequence shown here is derived from an EMBL/GenBank/DDBJ whole genome shotgun (WGS) entry which is preliminary data.</text>
</comment>
<dbReference type="EC" id="2.3.1.8" evidence="5"/>
<dbReference type="GO" id="GO:0008959">
    <property type="term" value="F:phosphate acetyltransferase activity"/>
    <property type="evidence" value="ECO:0007669"/>
    <property type="project" value="UniProtKB-EC"/>
</dbReference>
<sequence length="336" mass="36638">MQIQWIVVQIGKMTAMTAKGLDIDKLAKNFLHKCQSLPKIRVGVVFPCTKDSLDGAVEAAELDLIDPVLIGPKVEIQRIADKNNIDISPYEIIDISHSIHAAEHSVKLVHEEKVGALMKGSLHTDEIMHEVIRKDGGLRTNRRISHIFLMAIEKYHKPFMVTDAAINIAPDLLTKRDIVQNAVDLFHAFNQKTTPKVALLSAVETVNPAMPSTIDAACLAKMSERGQIKNAIVDGPFAYDNVFSMHAAKTKNIESPVIGDVDIFVVPNLEAGNILAKQLVLIGDAVSAGIILGATVPVILTSRADGIRSRIGSCAVALLMANAQKMMREKNEYDSL</sequence>
<dbReference type="InterPro" id="IPR012147">
    <property type="entry name" value="P_Ac_Bu_trans"/>
</dbReference>
<dbReference type="STRING" id="29422.Lbru_1318"/>
<evidence type="ECO:0000313" key="6">
    <source>
        <dbReference type="Proteomes" id="UP000054742"/>
    </source>
</evidence>
<evidence type="ECO:0000256" key="3">
    <source>
        <dbReference type="ARBA" id="ARBA00023315"/>
    </source>
</evidence>
<dbReference type="EMBL" id="LNXV01000009">
    <property type="protein sequence ID" value="KTC84450.1"/>
    <property type="molecule type" value="Genomic_DNA"/>
</dbReference>
<keyword evidence="3 5" id="KW-0012">Acyltransferase</keyword>
<reference evidence="5 6" key="1">
    <citation type="submission" date="2015-11" db="EMBL/GenBank/DDBJ databases">
        <title>Genomic analysis of 38 Legionella species identifies large and diverse effector repertoires.</title>
        <authorList>
            <person name="Burstein D."/>
            <person name="Amaro F."/>
            <person name="Zusman T."/>
            <person name="Lifshitz Z."/>
            <person name="Cohen O."/>
            <person name="Gilbert J.A."/>
            <person name="Pupko T."/>
            <person name="Shuman H.A."/>
            <person name="Segal G."/>
        </authorList>
    </citation>
    <scope>NUCLEOTIDE SEQUENCE [LARGE SCALE GENOMIC DNA]</scope>
    <source>
        <strain evidence="5 6">ATCC 43878</strain>
    </source>
</reference>
<evidence type="ECO:0000256" key="1">
    <source>
        <dbReference type="ARBA" id="ARBA00005656"/>
    </source>
</evidence>
<name>A0A0W0SM18_9GAMM</name>
<feature type="domain" description="Phosphate acetyl/butaryl transferase" evidence="4">
    <location>
        <begin position="105"/>
        <end position="316"/>
    </location>
</feature>
<organism evidence="5 6">
    <name type="scientific">Legionella brunensis</name>
    <dbReference type="NCBI Taxonomy" id="29422"/>
    <lineage>
        <taxon>Bacteria</taxon>
        <taxon>Pseudomonadati</taxon>
        <taxon>Pseudomonadota</taxon>
        <taxon>Gammaproteobacteria</taxon>
        <taxon>Legionellales</taxon>
        <taxon>Legionellaceae</taxon>
        <taxon>Legionella</taxon>
    </lineage>
</organism>
<dbReference type="NCBIfam" id="NF008852">
    <property type="entry name" value="PRK11890.1"/>
    <property type="match status" value="1"/>
</dbReference>
<gene>
    <name evidence="5" type="ORF">Lbru_1318</name>
</gene>
<dbReference type="InterPro" id="IPR050500">
    <property type="entry name" value="Phos_Acetyltrans/Butyryltrans"/>
</dbReference>
<protein>
    <submittedName>
        <fullName evidence="5">Phosphate acetyl/butaryl transferase</fullName>
        <ecNumber evidence="5">2.3.1.8</ecNumber>
    </submittedName>
</protein>
<dbReference type="Gene3D" id="3.40.718.10">
    <property type="entry name" value="Isopropylmalate Dehydrogenase"/>
    <property type="match status" value="1"/>
</dbReference>
<dbReference type="NCBIfam" id="NF006045">
    <property type="entry name" value="PRK08190.1"/>
    <property type="match status" value="1"/>
</dbReference>